<sequence>MDQSYLPDIIGTLCAIFSVALIILILVYRYKFFKHTTHQYIQKLGCKKTRLSVHLIDSGEVELGEVCIHPEIEQILADDKWIGDATGLIPHCLAVLKTCHLLTNKIAMLSMSDINCQNSKHASHEIVQIARKITPRADDVVRSMYPPLDVCLLEARVAALILAVTHLALVSKHELFKNKSKLSWIDEALTEMNSHSLVLREAALAQEAKNRIQHLMPLADLLQS</sequence>
<dbReference type="Gene3D" id="1.20.1410.10">
    <property type="entry name" value="I/LWEQ domain"/>
    <property type="match status" value="1"/>
</dbReference>
<dbReference type="KEGG" id="btab:109032520"/>
<dbReference type="Proteomes" id="UP001152759">
    <property type="component" value="Chromosome 2"/>
</dbReference>
<evidence type="ECO:0000256" key="10">
    <source>
        <dbReference type="ARBA" id="ARBA00022989"/>
    </source>
</evidence>
<dbReference type="PANTHER" id="PTHR32510:SF3">
    <property type="entry name" value="TRANSMEMBRANE PROTEIN 98"/>
    <property type="match status" value="1"/>
</dbReference>
<proteinExistence type="inferred from homology"/>
<evidence type="ECO:0000256" key="8">
    <source>
        <dbReference type="ARBA" id="ARBA00022692"/>
    </source>
</evidence>
<protein>
    <recommendedName>
        <fullName evidence="5">Transmembrane protein 98</fullName>
    </recommendedName>
</protein>
<evidence type="ECO:0000256" key="6">
    <source>
        <dbReference type="ARBA" id="ARBA00022475"/>
    </source>
</evidence>
<evidence type="ECO:0000256" key="11">
    <source>
        <dbReference type="ARBA" id="ARBA00023136"/>
    </source>
</evidence>
<keyword evidence="11 12" id="KW-0472">Membrane</keyword>
<dbReference type="GO" id="GO:0005576">
    <property type="term" value="C:extracellular region"/>
    <property type="evidence" value="ECO:0007669"/>
    <property type="project" value="UniProtKB-SubCell"/>
</dbReference>
<organism evidence="13 14">
    <name type="scientific">Bemisia tabaci</name>
    <name type="common">Sweetpotato whitefly</name>
    <name type="synonym">Aleurodes tabaci</name>
    <dbReference type="NCBI Taxonomy" id="7038"/>
    <lineage>
        <taxon>Eukaryota</taxon>
        <taxon>Metazoa</taxon>
        <taxon>Ecdysozoa</taxon>
        <taxon>Arthropoda</taxon>
        <taxon>Hexapoda</taxon>
        <taxon>Insecta</taxon>
        <taxon>Pterygota</taxon>
        <taxon>Neoptera</taxon>
        <taxon>Paraneoptera</taxon>
        <taxon>Hemiptera</taxon>
        <taxon>Sternorrhyncha</taxon>
        <taxon>Aleyrodoidea</taxon>
        <taxon>Aleyrodidae</taxon>
        <taxon>Aleyrodinae</taxon>
        <taxon>Bemisia</taxon>
    </lineage>
</organism>
<evidence type="ECO:0000256" key="12">
    <source>
        <dbReference type="SAM" id="Phobius"/>
    </source>
</evidence>
<evidence type="ECO:0000313" key="14">
    <source>
        <dbReference type="Proteomes" id="UP001152759"/>
    </source>
</evidence>
<feature type="transmembrane region" description="Helical" evidence="12">
    <location>
        <begin position="6"/>
        <end position="28"/>
    </location>
</feature>
<name>A0A9P0EYI7_BEMTA</name>
<gene>
    <name evidence="13" type="ORF">BEMITA_LOCUS3849</name>
</gene>
<accession>A0A9P0EYI7</accession>
<keyword evidence="8 12" id="KW-0812">Transmembrane</keyword>
<keyword evidence="6" id="KW-1003">Cell membrane</keyword>
<evidence type="ECO:0000256" key="2">
    <source>
        <dbReference type="ARBA" id="ARBA00004550"/>
    </source>
</evidence>
<dbReference type="InterPro" id="IPR029668">
    <property type="entry name" value="TMEM98"/>
</dbReference>
<dbReference type="PANTHER" id="PTHR32510">
    <property type="entry name" value="TRANSMEMBRANE PROTEIN 98"/>
    <property type="match status" value="1"/>
</dbReference>
<evidence type="ECO:0000256" key="1">
    <source>
        <dbReference type="ARBA" id="ARBA00004401"/>
    </source>
</evidence>
<dbReference type="AlphaFoldDB" id="A0A9P0EYI7"/>
<keyword evidence="7" id="KW-0964">Secreted</keyword>
<dbReference type="EMBL" id="OU963863">
    <property type="protein sequence ID" value="CAH0384536.1"/>
    <property type="molecule type" value="Genomic_DNA"/>
</dbReference>
<evidence type="ECO:0000256" key="5">
    <source>
        <dbReference type="ARBA" id="ARBA00014380"/>
    </source>
</evidence>
<reference evidence="13" key="1">
    <citation type="submission" date="2021-12" db="EMBL/GenBank/DDBJ databases">
        <authorList>
            <person name="King R."/>
        </authorList>
    </citation>
    <scope>NUCLEOTIDE SEQUENCE</scope>
</reference>
<comment type="similarity">
    <text evidence="4">Belongs to the TMEM98 family.</text>
</comment>
<keyword evidence="9" id="KW-0256">Endoplasmic reticulum</keyword>
<evidence type="ECO:0000313" key="13">
    <source>
        <dbReference type="EMBL" id="CAH0384536.1"/>
    </source>
</evidence>
<keyword evidence="14" id="KW-1185">Reference proteome</keyword>
<comment type="subcellular location">
    <subcellularLocation>
        <location evidence="1">Cell membrane</location>
        <topology evidence="1">Single-pass type II membrane protein</topology>
    </subcellularLocation>
    <subcellularLocation>
        <location evidence="3">Endoplasmic reticulum membrane</location>
        <topology evidence="3">Single-pass type II membrane protein</topology>
    </subcellularLocation>
    <subcellularLocation>
        <location evidence="2">Secreted</location>
        <location evidence="2">Extracellular exosome</location>
    </subcellularLocation>
</comment>
<evidence type="ECO:0000256" key="4">
    <source>
        <dbReference type="ARBA" id="ARBA00011024"/>
    </source>
</evidence>
<dbReference type="GO" id="GO:0005886">
    <property type="term" value="C:plasma membrane"/>
    <property type="evidence" value="ECO:0007669"/>
    <property type="project" value="UniProtKB-SubCell"/>
</dbReference>
<keyword evidence="10 12" id="KW-1133">Transmembrane helix</keyword>
<dbReference type="OrthoDB" id="5978425at2759"/>
<dbReference type="GO" id="GO:0005789">
    <property type="term" value="C:endoplasmic reticulum membrane"/>
    <property type="evidence" value="ECO:0007669"/>
    <property type="project" value="UniProtKB-SubCell"/>
</dbReference>
<evidence type="ECO:0000256" key="7">
    <source>
        <dbReference type="ARBA" id="ARBA00022525"/>
    </source>
</evidence>
<evidence type="ECO:0000256" key="3">
    <source>
        <dbReference type="ARBA" id="ARBA00004648"/>
    </source>
</evidence>
<evidence type="ECO:0000256" key="9">
    <source>
        <dbReference type="ARBA" id="ARBA00022824"/>
    </source>
</evidence>